<feature type="region of interest" description="Disordered" evidence="11">
    <location>
        <begin position="248"/>
        <end position="269"/>
    </location>
</feature>
<dbReference type="InterPro" id="IPR034652">
    <property type="entry name" value="SRP68-RBD"/>
</dbReference>
<keyword evidence="13" id="KW-1185">Reference proteome</keyword>
<dbReference type="PANTHER" id="PTHR12860">
    <property type="entry name" value="SIGNAL RECOGNITION PARTICLE 68 KDA PROTEIN"/>
    <property type="match status" value="1"/>
</dbReference>
<dbReference type="InterPro" id="IPR038253">
    <property type="entry name" value="SRP68_N_sf"/>
</dbReference>
<evidence type="ECO:0000256" key="10">
    <source>
        <dbReference type="PIRNR" id="PIRNR038995"/>
    </source>
</evidence>
<keyword evidence="8 10" id="KW-0687">Ribonucleoprotein</keyword>
<name>A0A6A6PJA0_9PEZI</name>
<evidence type="ECO:0000256" key="7">
    <source>
        <dbReference type="ARBA" id="ARBA00023242"/>
    </source>
</evidence>
<evidence type="ECO:0000313" key="12">
    <source>
        <dbReference type="EMBL" id="KAF2479603.1"/>
    </source>
</evidence>
<dbReference type="GO" id="GO:0005047">
    <property type="term" value="F:signal recognition particle binding"/>
    <property type="evidence" value="ECO:0007669"/>
    <property type="project" value="InterPro"/>
</dbReference>
<dbReference type="GO" id="GO:0008312">
    <property type="term" value="F:7S RNA binding"/>
    <property type="evidence" value="ECO:0007669"/>
    <property type="project" value="InterPro"/>
</dbReference>
<organism evidence="12 13">
    <name type="scientific">Neohortaea acidophila</name>
    <dbReference type="NCBI Taxonomy" id="245834"/>
    <lineage>
        <taxon>Eukaryota</taxon>
        <taxon>Fungi</taxon>
        <taxon>Dikarya</taxon>
        <taxon>Ascomycota</taxon>
        <taxon>Pezizomycotina</taxon>
        <taxon>Dothideomycetes</taxon>
        <taxon>Dothideomycetidae</taxon>
        <taxon>Mycosphaerellales</taxon>
        <taxon>Teratosphaeriaceae</taxon>
        <taxon>Neohortaea</taxon>
    </lineage>
</organism>
<gene>
    <name evidence="12" type="ORF">BDY17DRAFT_304268</name>
</gene>
<dbReference type="RefSeq" id="XP_033586173.1">
    <property type="nucleotide sequence ID" value="XM_033734699.1"/>
</dbReference>
<dbReference type="PIRSF" id="PIRSF038995">
    <property type="entry name" value="SRP68"/>
    <property type="match status" value="1"/>
</dbReference>
<dbReference type="GO" id="GO:0005786">
    <property type="term" value="C:signal recognition particle, endoplasmic reticulum targeting"/>
    <property type="evidence" value="ECO:0007669"/>
    <property type="project" value="UniProtKB-KW"/>
</dbReference>
<dbReference type="AlphaFoldDB" id="A0A6A6PJA0"/>
<keyword evidence="4 10" id="KW-0963">Cytoplasm</keyword>
<dbReference type="Proteomes" id="UP000799767">
    <property type="component" value="Unassembled WGS sequence"/>
</dbReference>
<keyword evidence="7" id="KW-0539">Nucleus</keyword>
<feature type="compositionally biased region" description="Basic and acidic residues" evidence="11">
    <location>
        <begin position="398"/>
        <end position="410"/>
    </location>
</feature>
<feature type="compositionally biased region" description="Basic and acidic residues" evidence="11">
    <location>
        <begin position="248"/>
        <end position="260"/>
    </location>
</feature>
<evidence type="ECO:0000256" key="1">
    <source>
        <dbReference type="ARBA" id="ARBA00004496"/>
    </source>
</evidence>
<comment type="subcellular location">
    <subcellularLocation>
        <location evidence="1 10">Cytoplasm</location>
    </subcellularLocation>
    <subcellularLocation>
        <location evidence="2">Nucleus</location>
        <location evidence="2">Nucleolus</location>
    </subcellularLocation>
</comment>
<keyword evidence="6 10" id="KW-0733">Signal recognition particle</keyword>
<dbReference type="GeneID" id="54475701"/>
<evidence type="ECO:0000256" key="4">
    <source>
        <dbReference type="ARBA" id="ARBA00022490"/>
    </source>
</evidence>
<evidence type="ECO:0000256" key="8">
    <source>
        <dbReference type="ARBA" id="ARBA00023274"/>
    </source>
</evidence>
<dbReference type="GO" id="GO:0006614">
    <property type="term" value="P:SRP-dependent cotranslational protein targeting to membrane"/>
    <property type="evidence" value="ECO:0007669"/>
    <property type="project" value="InterPro"/>
</dbReference>
<evidence type="ECO:0000256" key="9">
    <source>
        <dbReference type="ARBA" id="ARBA00029498"/>
    </source>
</evidence>
<accession>A0A6A6PJA0</accession>
<dbReference type="OrthoDB" id="10255118at2759"/>
<dbReference type="PANTHER" id="PTHR12860:SF0">
    <property type="entry name" value="SIGNAL RECOGNITION PARTICLE SUBUNIT SRP68"/>
    <property type="match status" value="1"/>
</dbReference>
<evidence type="ECO:0000256" key="11">
    <source>
        <dbReference type="SAM" id="MobiDB-lite"/>
    </source>
</evidence>
<dbReference type="Pfam" id="PF16969">
    <property type="entry name" value="SRP68"/>
    <property type="match status" value="1"/>
</dbReference>
<proteinExistence type="inferred from homology"/>
<reference evidence="12" key="1">
    <citation type="journal article" date="2020" name="Stud. Mycol.">
        <title>101 Dothideomycetes genomes: a test case for predicting lifestyles and emergence of pathogens.</title>
        <authorList>
            <person name="Haridas S."/>
            <person name="Albert R."/>
            <person name="Binder M."/>
            <person name="Bloem J."/>
            <person name="Labutti K."/>
            <person name="Salamov A."/>
            <person name="Andreopoulos B."/>
            <person name="Baker S."/>
            <person name="Barry K."/>
            <person name="Bills G."/>
            <person name="Bluhm B."/>
            <person name="Cannon C."/>
            <person name="Castanera R."/>
            <person name="Culley D."/>
            <person name="Daum C."/>
            <person name="Ezra D."/>
            <person name="Gonzalez J."/>
            <person name="Henrissat B."/>
            <person name="Kuo A."/>
            <person name="Liang C."/>
            <person name="Lipzen A."/>
            <person name="Lutzoni F."/>
            <person name="Magnuson J."/>
            <person name="Mondo S."/>
            <person name="Nolan M."/>
            <person name="Ohm R."/>
            <person name="Pangilinan J."/>
            <person name="Park H.-J."/>
            <person name="Ramirez L."/>
            <person name="Alfaro M."/>
            <person name="Sun H."/>
            <person name="Tritt A."/>
            <person name="Yoshinaga Y."/>
            <person name="Zwiers L.-H."/>
            <person name="Turgeon B."/>
            <person name="Goodwin S."/>
            <person name="Spatafora J."/>
            <person name="Crous P."/>
            <person name="Grigoriev I."/>
        </authorList>
    </citation>
    <scope>NUCLEOTIDE SEQUENCE</scope>
    <source>
        <strain evidence="12">CBS 113389</strain>
    </source>
</reference>
<dbReference type="EMBL" id="MU001641">
    <property type="protein sequence ID" value="KAF2479603.1"/>
    <property type="molecule type" value="Genomic_DNA"/>
</dbReference>
<dbReference type="GO" id="GO:0005730">
    <property type="term" value="C:nucleolus"/>
    <property type="evidence" value="ECO:0007669"/>
    <property type="project" value="UniProtKB-SubCell"/>
</dbReference>
<dbReference type="InterPro" id="IPR026258">
    <property type="entry name" value="SRP68"/>
</dbReference>
<dbReference type="Gene3D" id="1.10.3450.40">
    <property type="entry name" value="Signal recognition particle, SRP68 subunit, RNA-binding domain"/>
    <property type="match status" value="1"/>
</dbReference>
<protein>
    <recommendedName>
        <fullName evidence="9 10">Signal recognition particle subunit SRP68</fullName>
        <shortName evidence="10">SRP68</shortName>
    </recommendedName>
</protein>
<dbReference type="GO" id="GO:0030942">
    <property type="term" value="F:endoplasmic reticulum signal peptide binding"/>
    <property type="evidence" value="ECO:0007669"/>
    <property type="project" value="InterPro"/>
</dbReference>
<evidence type="ECO:0000313" key="13">
    <source>
        <dbReference type="Proteomes" id="UP000799767"/>
    </source>
</evidence>
<comment type="similarity">
    <text evidence="3 10">Belongs to the SRP68 family.</text>
</comment>
<comment type="function">
    <text evidence="10">Component of the signal recognition particle (SRP) complex, a ribonucleoprotein complex that mediates the cotranslational targeting of secretory and membrane proteins to the endoplasmic reticulum (ER). The SRP complex interacts with the signal sequence in nascent secretory and membrane proteins and directs them to the membrane of the ER.</text>
</comment>
<keyword evidence="5 10" id="KW-0694">RNA-binding</keyword>
<evidence type="ECO:0000256" key="5">
    <source>
        <dbReference type="ARBA" id="ARBA00022884"/>
    </source>
</evidence>
<evidence type="ECO:0000256" key="3">
    <source>
        <dbReference type="ARBA" id="ARBA00009352"/>
    </source>
</evidence>
<sequence length="639" mass="70643">MDITAFVSSRRETLLIADYNAYRTQLSRQILATRKRLGRATNKRDKFAPKPVTAEDVGSNHEFAHLLILTSERAWAHAMHIKSSHIEDASARGITGSTRSHLISRLEKAVKAARELVQILKDQGTSKANEQDVLEGRAYAATLAGAEEFEKRSGGERPTDGQSGDERWRACLTHYSEARVIYAALYEKDKKDIYRDVLANTIDPTIRYAAYQAHLSRTIAISTVAKRYFPKDDTALVKAVEQLDSYALKDKPAPKTDGEKQASPQDVPNSITWRGRKANIIDASIGQALSSVNTAEAKLEFYLSSNSTASNKDKAAAYDDILVASQDAADATKRATDELEKEKVEEGDPRMQDLRVTSLAINYDLVSWRVGRNRVLIGADDGMTFSPQQQKKTKRLRKDGSEYPVREEGRGHKLARLRERVVLYDASIQSINSVKSLRGAMRDAKFVEELDGKASYFRALKCLNIAYSHSLLGNHVNALALLNLASDLASQTLPSTSTAASNDSPPTLDILTSASKALREHIAASLQKTHALVEMHKIEAEANAAAAKHAAYQEPLVKNLNRFPQPGTLVDLEKLVTYPPQIEPVPVKPLFLDVAWNYIDYPGRKSVPAAEPVVEKPAVNGVEATPEPEKKRGWFGFGR</sequence>
<evidence type="ECO:0000256" key="6">
    <source>
        <dbReference type="ARBA" id="ARBA00023135"/>
    </source>
</evidence>
<feature type="region of interest" description="Disordered" evidence="11">
    <location>
        <begin position="387"/>
        <end position="410"/>
    </location>
</feature>
<dbReference type="CDD" id="cd15481">
    <property type="entry name" value="SRP68-RBD"/>
    <property type="match status" value="1"/>
</dbReference>
<evidence type="ECO:0000256" key="2">
    <source>
        <dbReference type="ARBA" id="ARBA00004604"/>
    </source>
</evidence>